<reference evidence="2" key="1">
    <citation type="submission" date="2021-02" db="EMBL/GenBank/DDBJ databases">
        <authorList>
            <person name="Nowell W R."/>
        </authorList>
    </citation>
    <scope>NUCLEOTIDE SEQUENCE</scope>
</reference>
<evidence type="ECO:0000313" key="2">
    <source>
        <dbReference type="EMBL" id="CAF1444870.1"/>
    </source>
</evidence>
<keyword evidence="1" id="KW-0472">Membrane</keyword>
<name>A0A815P6R4_9BILA</name>
<gene>
    <name evidence="2" type="ORF">IZO911_LOCUS42018</name>
</gene>
<keyword evidence="1" id="KW-1133">Transmembrane helix</keyword>
<dbReference type="Proteomes" id="UP000663860">
    <property type="component" value="Unassembled WGS sequence"/>
</dbReference>
<proteinExistence type="predicted"/>
<keyword evidence="1" id="KW-0812">Transmembrane</keyword>
<dbReference type="EMBL" id="CAJNOE010001708">
    <property type="protein sequence ID" value="CAF1444870.1"/>
    <property type="molecule type" value="Genomic_DNA"/>
</dbReference>
<evidence type="ECO:0000256" key="1">
    <source>
        <dbReference type="SAM" id="Phobius"/>
    </source>
</evidence>
<accession>A0A815P6R4</accession>
<protein>
    <submittedName>
        <fullName evidence="2">Uncharacterized protein</fullName>
    </submittedName>
</protein>
<feature type="transmembrane region" description="Helical" evidence="1">
    <location>
        <begin position="406"/>
        <end position="426"/>
    </location>
</feature>
<sequence length="906" mass="103658">MHGYGIVSRLETNFRLSAEEIDGTWSAATFPVYYTLEDCFCPYDTLCKKPTGIYVRQHLDHVVFEQNAFNNTLLHTVPGVNVGCQMLDAVLQSNLSSQYPETLTCPCSSISIEYKQFISFQPTFHQICSSDFVTTNWIESFVSRVTLVRYDIRSIGSIYFTTLSKFCNLSLETINNALLSFNSTKYTTRNVQQLDLFQSQTEKIIDDLEKSTTNSFLQLLSIYKHTFIDNALFSGYLSSYRYTTITDNSSNSLNQVFFPAVYSPDENDSSIRCSCKTSPLTCGQSTGFYEASGNDNFLIFIVPGIRVSCFLTDSLLQSTLECFFDQQCFDRVQNFTVSTSRFPFTTTALKYNSTNTQYNTNTSIGDIVDNLMIEQWNNKTSFISYFEQCNSQSCTYSYTRNGDLRYILTTIIGLIAGLITILRVLIPPIVSFARRKKKPLTSPINRPQHVSHTRIQQMLISLKTIILTLNLFKNINKRSDNQLYRQRIATRIYFILSSLSLTIILLFISLENSTHTIIVEHPTIDQYNALLRQYSDSLYCSCTTISVEYQDIISFQPRFHTICSSIFINPTSVWLSIDYPASMFDEYDSPTFRTKPDDFRNMASPFFQFISSSCQLSLQAISTQLLAFYSTTLITPKLISPEQFQIQINQLISGFIENTAQVFLSSLLLANNMTRANMLISGLSSDSVLTLYPDYYYRIYYDYEYVYDNTDQVYNATLSGTNCDCQYSSWCKQQAIVYYIDAITYLFVIPGIFVGCYVVEAVLQSDLQCFYNFSCLQELSDKLMINISESDVLSLNSSRYQMNTSMLEIISHLMVEEWNNRTSYSIYFNRCQPKSCTATYIGRGDIVYIVTTMITLIGGLTTLYKFLIPIIVSVFMKIIIPFITQKFNQNNVTPTIETIPSPRIPI</sequence>
<feature type="transmembrane region" description="Helical" evidence="1">
    <location>
        <begin position="492"/>
        <end position="510"/>
    </location>
</feature>
<feature type="transmembrane region" description="Helical" evidence="1">
    <location>
        <begin position="840"/>
        <end position="860"/>
    </location>
</feature>
<evidence type="ECO:0000313" key="3">
    <source>
        <dbReference type="Proteomes" id="UP000663860"/>
    </source>
</evidence>
<organism evidence="2 3">
    <name type="scientific">Adineta steineri</name>
    <dbReference type="NCBI Taxonomy" id="433720"/>
    <lineage>
        <taxon>Eukaryota</taxon>
        <taxon>Metazoa</taxon>
        <taxon>Spiralia</taxon>
        <taxon>Gnathifera</taxon>
        <taxon>Rotifera</taxon>
        <taxon>Eurotatoria</taxon>
        <taxon>Bdelloidea</taxon>
        <taxon>Adinetida</taxon>
        <taxon>Adinetidae</taxon>
        <taxon>Adineta</taxon>
    </lineage>
</organism>
<feature type="transmembrane region" description="Helical" evidence="1">
    <location>
        <begin position="736"/>
        <end position="759"/>
    </location>
</feature>
<dbReference type="AlphaFoldDB" id="A0A815P6R4"/>
<feature type="transmembrane region" description="Helical" evidence="1">
    <location>
        <begin position="866"/>
        <end position="884"/>
    </location>
</feature>
<comment type="caution">
    <text evidence="2">The sequence shown here is derived from an EMBL/GenBank/DDBJ whole genome shotgun (WGS) entry which is preliminary data.</text>
</comment>